<dbReference type="Gene3D" id="3.30.420.10">
    <property type="entry name" value="Ribonuclease H-like superfamily/Ribonuclease H"/>
    <property type="match status" value="1"/>
</dbReference>
<evidence type="ECO:0000256" key="1">
    <source>
        <dbReference type="SAM" id="MobiDB-lite"/>
    </source>
</evidence>
<gene>
    <name evidence="3" type="ORF">Lac1_10360</name>
    <name evidence="4" type="ORF">Lac1_28310</name>
</gene>
<reference evidence="5" key="2">
    <citation type="journal article" date="2023" name="Int. J. Syst. Evol. Microbiol.">
        <title>Claveliimonas bilis gen. nov., sp. nov., deoxycholic acid-producing bacteria isolated from human faeces, and reclassification of Sellimonas monacensis Zenner et al. 2021 as Claveliimonas monacensis comb. nov.</title>
        <authorList>
            <person name="Hisatomi A."/>
            <person name="Kastawa N.W.E.P.G."/>
            <person name="Song I."/>
            <person name="Ohkuma M."/>
            <person name="Fukiya S."/>
            <person name="Sakamoto M."/>
        </authorList>
    </citation>
    <scope>NUCLEOTIDE SEQUENCE [LARGE SCALE GENOMIC DNA]</scope>
    <source>
        <strain evidence="5">12BBH14</strain>
    </source>
</reference>
<dbReference type="InterPro" id="IPR009057">
    <property type="entry name" value="Homeodomain-like_sf"/>
</dbReference>
<reference evidence="4" key="1">
    <citation type="journal article" date="2023" name="Int. J. Syst. Evol. Microbiol.">
        <title>Claveliimonas bilis gen. nov., sp. nov., deoxycholic acid-producing bacteria isolated from human faeces, and reclassification of Sellimonas monacensis Zenner et al. 2021 as Claveliimonas monacensis comb. nov.</title>
        <authorList>
            <person name="Hisatomi A."/>
            <person name="Kastawa N.W.E.P.G."/>
            <person name="Song I."/>
            <person name="Ohkuma M."/>
            <person name="Fukiya S."/>
            <person name="Sakamoto M."/>
        </authorList>
    </citation>
    <scope>NUCLEOTIDE SEQUENCE</scope>
    <source>
        <strain evidence="4">12BBH14</strain>
    </source>
</reference>
<dbReference type="InterPro" id="IPR012337">
    <property type="entry name" value="RNaseH-like_sf"/>
</dbReference>
<dbReference type="InterPro" id="IPR001584">
    <property type="entry name" value="Integrase_cat-core"/>
</dbReference>
<dbReference type="RefSeq" id="WP_230106683.1">
    <property type="nucleotide sequence ID" value="NZ_AP024845.1"/>
</dbReference>
<protein>
    <recommendedName>
        <fullName evidence="2">Integrase catalytic domain-containing protein</fullName>
    </recommendedName>
</protein>
<dbReference type="Proteomes" id="UP001305815">
    <property type="component" value="Chromosome"/>
</dbReference>
<dbReference type="Pfam" id="PF00665">
    <property type="entry name" value="rve"/>
    <property type="match status" value="1"/>
</dbReference>
<dbReference type="InterPro" id="IPR055247">
    <property type="entry name" value="InsJ-like_HTH"/>
</dbReference>
<dbReference type="PROSITE" id="PS50994">
    <property type="entry name" value="INTEGRASE"/>
    <property type="match status" value="1"/>
</dbReference>
<dbReference type="PANTHER" id="PTHR35004:SF7">
    <property type="entry name" value="INTEGRASE PROTEIN"/>
    <property type="match status" value="1"/>
</dbReference>
<name>A0ABN6Z0E1_9FIRM</name>
<dbReference type="PANTHER" id="PTHR35004">
    <property type="entry name" value="TRANSPOSASE RV3428C-RELATED"/>
    <property type="match status" value="1"/>
</dbReference>
<dbReference type="EMBL" id="AP027742">
    <property type="protein sequence ID" value="BDZ78648.1"/>
    <property type="molecule type" value="Genomic_DNA"/>
</dbReference>
<proteinExistence type="predicted"/>
<evidence type="ECO:0000313" key="4">
    <source>
        <dbReference type="EMBL" id="BDZ78648.1"/>
    </source>
</evidence>
<dbReference type="EMBL" id="AP027742">
    <property type="protein sequence ID" value="BDZ76853.1"/>
    <property type="molecule type" value="Genomic_DNA"/>
</dbReference>
<accession>A0ABN6Z0E1</accession>
<dbReference type="Pfam" id="PF13518">
    <property type="entry name" value="HTH_28"/>
    <property type="match status" value="1"/>
</dbReference>
<evidence type="ECO:0000313" key="5">
    <source>
        <dbReference type="Proteomes" id="UP001305815"/>
    </source>
</evidence>
<evidence type="ECO:0000259" key="2">
    <source>
        <dbReference type="PROSITE" id="PS50994"/>
    </source>
</evidence>
<evidence type="ECO:0000313" key="3">
    <source>
        <dbReference type="EMBL" id="BDZ76853.1"/>
    </source>
</evidence>
<feature type="domain" description="Integrase catalytic" evidence="2">
    <location>
        <begin position="132"/>
        <end position="305"/>
    </location>
</feature>
<dbReference type="SUPFAM" id="SSF46689">
    <property type="entry name" value="Homeodomain-like"/>
    <property type="match status" value="1"/>
</dbReference>
<organism evidence="4 5">
    <name type="scientific">Claveliimonas bilis</name>
    <dbReference type="NCBI Taxonomy" id="3028070"/>
    <lineage>
        <taxon>Bacteria</taxon>
        <taxon>Bacillati</taxon>
        <taxon>Bacillota</taxon>
        <taxon>Clostridia</taxon>
        <taxon>Lachnospirales</taxon>
        <taxon>Lachnospiraceae</taxon>
        <taxon>Claveliimonas</taxon>
    </lineage>
</organism>
<dbReference type="SUPFAM" id="SSF53098">
    <property type="entry name" value="Ribonuclease H-like"/>
    <property type="match status" value="1"/>
</dbReference>
<keyword evidence="5" id="KW-1185">Reference proteome</keyword>
<feature type="region of interest" description="Disordered" evidence="1">
    <location>
        <begin position="50"/>
        <end position="70"/>
    </location>
</feature>
<dbReference type="InterPro" id="IPR036397">
    <property type="entry name" value="RNaseH_sf"/>
</dbReference>
<sequence>MSSLSHPKYQRQRIVKYAQKHSVTETAIRYKVSRKTVYKWLSRYDGTASSLEDRSHRPKTSPRSHTEQELRQIRRRLKKYKWSDLLLAYQELVEIDGYTRSYGGFKRIAARLKDLKPPKKKKKKRKLKPYRRADYPGQKIQIDVKYVPSYCIADGRKYYQYTAVDECSRWTYRELYDEHSTYSSRDFLEKLIRHAPFPVREVQTDNGTEFTNRLLVIKSKHLTLFEKALEELGIVYHRIQIATPRHNGKVERQHRTDEARFYKQMRMYSLEDGRKQLEVYQRRSNNYIKTCLGMKSPNTIVKMYQGVMF</sequence>